<evidence type="ECO:0000256" key="6">
    <source>
        <dbReference type="SAM" id="MobiDB-lite"/>
    </source>
</evidence>
<dbReference type="KEGG" id="snep:Enr13x_41220"/>
<evidence type="ECO:0000256" key="1">
    <source>
        <dbReference type="ARBA" id="ARBA00004442"/>
    </source>
</evidence>
<keyword evidence="10" id="KW-1185">Reference proteome</keyword>
<feature type="region of interest" description="Disordered" evidence="6">
    <location>
        <begin position="326"/>
        <end position="382"/>
    </location>
</feature>
<accession>A0A518HTS9</accession>
<protein>
    <submittedName>
        <fullName evidence="9">Regulatory protein BlaR1</fullName>
    </submittedName>
</protein>
<dbReference type="Gene3D" id="1.20.1600.10">
    <property type="entry name" value="Outer membrane efflux proteins (OEP)"/>
    <property type="match status" value="2"/>
</dbReference>
<keyword evidence="5" id="KW-0998">Cell outer membrane</keyword>
<feature type="transmembrane region" description="Helical" evidence="7">
    <location>
        <begin position="295"/>
        <end position="316"/>
    </location>
</feature>
<keyword evidence="2" id="KW-1134">Transmembrane beta strand</keyword>
<keyword evidence="7" id="KW-1133">Transmembrane helix</keyword>
<feature type="transmembrane region" description="Helical" evidence="7">
    <location>
        <begin position="17"/>
        <end position="35"/>
    </location>
</feature>
<evidence type="ECO:0000256" key="2">
    <source>
        <dbReference type="ARBA" id="ARBA00022452"/>
    </source>
</evidence>
<dbReference type="GO" id="GO:0015288">
    <property type="term" value="F:porin activity"/>
    <property type="evidence" value="ECO:0007669"/>
    <property type="project" value="TreeGrafter"/>
</dbReference>
<dbReference type="GO" id="GO:1990281">
    <property type="term" value="C:efflux pump complex"/>
    <property type="evidence" value="ECO:0007669"/>
    <property type="project" value="TreeGrafter"/>
</dbReference>
<feature type="transmembrane region" description="Helical" evidence="7">
    <location>
        <begin position="47"/>
        <end position="68"/>
    </location>
</feature>
<evidence type="ECO:0000256" key="4">
    <source>
        <dbReference type="ARBA" id="ARBA00023136"/>
    </source>
</evidence>
<dbReference type="InterPro" id="IPR008756">
    <property type="entry name" value="Peptidase_M56"/>
</dbReference>
<evidence type="ECO:0000313" key="10">
    <source>
        <dbReference type="Proteomes" id="UP000319004"/>
    </source>
</evidence>
<feature type="domain" description="Peptidase M56" evidence="8">
    <location>
        <begin position="95"/>
        <end position="281"/>
    </location>
</feature>
<proteinExistence type="predicted"/>
<evidence type="ECO:0000256" key="5">
    <source>
        <dbReference type="ARBA" id="ARBA00023237"/>
    </source>
</evidence>
<dbReference type="Gene3D" id="3.30.2010.10">
    <property type="entry name" value="Metalloproteases ('zincins'), catalytic domain"/>
    <property type="match status" value="1"/>
</dbReference>
<sequence length="774" mass="86090">MMANGMQLTWMSQTGEILLHSLWQFLLVAIGVGTLNRTLKDSVGGQYRLASFGMIVMALCPVFTWWTVSYAANFPSDDSSIARGINLWMGALLPSLPIMWIIGVLLFSARPIAGYWGQLRMMRKPCLDAPELLTTSFRRTALRFGIRETVQLRVVSENIGPMALGWFRPVIVVPISLVTSMPPHEIDALLAHELAHVKRHDCWFNAFQVLIETAFFYHPAVWWVSRQVRVTREHCCDDMAAPDRQAKLMLGRALMTLEQNRGLQFSLSLAANEGDLLRRIRRLSSRKALDPTRPLLSLASCMVLVSTMALITMILVPNEHLAQREDTFSPQMAQSTSGETHSDQSEVAHHETQTSQAPKKELERVHEVDSTAAIEPAPTGEQTQFESWDLTLSECVAIAVSHSAKTTTSSEDSAISSVQESAEVIADAPPSQSGEAVQRAERVGSAAALLAEYERISRHASTNTERIAAVHPTVQGQQLPGLGPSQVNRRPIIVAPLENDESLDHFEIKIHNLVRDVEVAYWDLHVAYRVARAQSIARDDIQKTAEFTKLNLDAGTGTIQELSQAVGQYWNAQRRLTSSLNGSTLPGDDRLGVYGRESKLRALLGLASVDGRLIHPTDEPSDAQVQFDLNESVNMMLKASPERRDQNARNELQKAALAWAKKRISQEVNTAVEERLVLSQLSEALANSTKQHQLVQTYEQQAQASETEVAVRFTEFQAGRSPVNTVLQSLERRTDSQVAYFRAKAEYRKATNYVAYLSGTLLANNNIQLNARLE</sequence>
<dbReference type="PANTHER" id="PTHR30026">
    <property type="entry name" value="OUTER MEMBRANE PROTEIN TOLC"/>
    <property type="match status" value="1"/>
</dbReference>
<dbReference type="SUPFAM" id="SSF56954">
    <property type="entry name" value="Outer membrane efflux proteins (OEP)"/>
    <property type="match status" value="1"/>
</dbReference>
<feature type="compositionally biased region" description="Polar residues" evidence="6">
    <location>
        <begin position="328"/>
        <end position="339"/>
    </location>
</feature>
<dbReference type="Pfam" id="PF05569">
    <property type="entry name" value="Peptidase_M56"/>
    <property type="match status" value="1"/>
</dbReference>
<dbReference type="OrthoDB" id="291597at2"/>
<dbReference type="EMBL" id="CP037423">
    <property type="protein sequence ID" value="QDV44258.1"/>
    <property type="molecule type" value="Genomic_DNA"/>
</dbReference>
<dbReference type="CDD" id="cd07341">
    <property type="entry name" value="M56_BlaR1_MecR1_like"/>
    <property type="match status" value="1"/>
</dbReference>
<evidence type="ECO:0000256" key="3">
    <source>
        <dbReference type="ARBA" id="ARBA00022692"/>
    </source>
</evidence>
<dbReference type="PANTHER" id="PTHR30026:SF23">
    <property type="entry name" value="TO APRF-PUTATIVE OUTER MEMBRANE EFFLUX PROTEIN OR SECRETED ALKALINE PHOSPHATASE-RELATED"/>
    <property type="match status" value="1"/>
</dbReference>
<dbReference type="InterPro" id="IPR051906">
    <property type="entry name" value="TolC-like"/>
</dbReference>
<name>A0A518HTS9_9BACT</name>
<dbReference type="Proteomes" id="UP000319004">
    <property type="component" value="Chromosome"/>
</dbReference>
<evidence type="ECO:0000313" key="9">
    <source>
        <dbReference type="EMBL" id="QDV44258.1"/>
    </source>
</evidence>
<gene>
    <name evidence="9" type="primary">blaR1_7</name>
    <name evidence="9" type="ORF">Enr13x_41220</name>
</gene>
<reference evidence="9 10" key="1">
    <citation type="submission" date="2019-03" db="EMBL/GenBank/DDBJ databases">
        <title>Deep-cultivation of Planctomycetes and their phenomic and genomic characterization uncovers novel biology.</title>
        <authorList>
            <person name="Wiegand S."/>
            <person name="Jogler M."/>
            <person name="Boedeker C."/>
            <person name="Pinto D."/>
            <person name="Vollmers J."/>
            <person name="Rivas-Marin E."/>
            <person name="Kohn T."/>
            <person name="Peeters S.H."/>
            <person name="Heuer A."/>
            <person name="Rast P."/>
            <person name="Oberbeckmann S."/>
            <person name="Bunk B."/>
            <person name="Jeske O."/>
            <person name="Meyerdierks A."/>
            <person name="Storesund J.E."/>
            <person name="Kallscheuer N."/>
            <person name="Luecker S."/>
            <person name="Lage O.M."/>
            <person name="Pohl T."/>
            <person name="Merkel B.J."/>
            <person name="Hornburger P."/>
            <person name="Mueller R.-W."/>
            <person name="Bruemmer F."/>
            <person name="Labrenz M."/>
            <person name="Spormann A.M."/>
            <person name="Op den Camp H."/>
            <person name="Overmann J."/>
            <person name="Amann R."/>
            <person name="Jetten M.S.M."/>
            <person name="Mascher T."/>
            <person name="Medema M.H."/>
            <person name="Devos D.P."/>
            <person name="Kaster A.-K."/>
            <person name="Ovreas L."/>
            <person name="Rohde M."/>
            <person name="Galperin M.Y."/>
            <person name="Jogler C."/>
        </authorList>
    </citation>
    <scope>NUCLEOTIDE SEQUENCE [LARGE SCALE GENOMIC DNA]</scope>
    <source>
        <strain evidence="9 10">Enr13</strain>
    </source>
</reference>
<evidence type="ECO:0000256" key="7">
    <source>
        <dbReference type="SAM" id="Phobius"/>
    </source>
</evidence>
<keyword evidence="4 7" id="KW-0472">Membrane</keyword>
<dbReference type="AlphaFoldDB" id="A0A518HTS9"/>
<dbReference type="GO" id="GO:0009279">
    <property type="term" value="C:cell outer membrane"/>
    <property type="evidence" value="ECO:0007669"/>
    <property type="project" value="UniProtKB-SubCell"/>
</dbReference>
<feature type="compositionally biased region" description="Basic and acidic residues" evidence="6">
    <location>
        <begin position="340"/>
        <end position="369"/>
    </location>
</feature>
<feature type="transmembrane region" description="Helical" evidence="7">
    <location>
        <begin position="88"/>
        <end position="113"/>
    </location>
</feature>
<dbReference type="GO" id="GO:0015562">
    <property type="term" value="F:efflux transmembrane transporter activity"/>
    <property type="evidence" value="ECO:0007669"/>
    <property type="project" value="TreeGrafter"/>
</dbReference>
<organism evidence="9 10">
    <name type="scientific">Stieleria neptunia</name>
    <dbReference type="NCBI Taxonomy" id="2527979"/>
    <lineage>
        <taxon>Bacteria</taxon>
        <taxon>Pseudomonadati</taxon>
        <taxon>Planctomycetota</taxon>
        <taxon>Planctomycetia</taxon>
        <taxon>Pirellulales</taxon>
        <taxon>Pirellulaceae</taxon>
        <taxon>Stieleria</taxon>
    </lineage>
</organism>
<keyword evidence="3 7" id="KW-0812">Transmembrane</keyword>
<comment type="subcellular location">
    <subcellularLocation>
        <location evidence="1">Cell outer membrane</location>
    </subcellularLocation>
</comment>
<evidence type="ECO:0000259" key="8">
    <source>
        <dbReference type="Pfam" id="PF05569"/>
    </source>
</evidence>